<dbReference type="InterPro" id="IPR020825">
    <property type="entry name" value="Phe-tRNA_synthase-like_B3/B4"/>
</dbReference>
<dbReference type="Gene3D" id="3.50.40.10">
    <property type="entry name" value="Phenylalanyl-trna Synthetase, Chain B, domain 3"/>
    <property type="match status" value="1"/>
</dbReference>
<dbReference type="AlphaFoldDB" id="A0A4Q7VHV1"/>
<dbReference type="GO" id="GO:0003723">
    <property type="term" value="F:RNA binding"/>
    <property type="evidence" value="ECO:0007669"/>
    <property type="project" value="InterPro"/>
</dbReference>
<sequence length="224" mass="24752">MLIHMNQTISIEPQLAQLCPSLKLGVIECQVKVSTDNEALWKEIDAFISEVAPQLTAEDIRNKKTISSSKDGYRKVGKDPNRYRLSAESLLRRIMNGKGLYKINNVVDLLNLVSIQSGFSIGGYNADKIVGNIRMGLGQADEAYQGIGRGDLNIENLPVFRDDIGAFGSATSDSLRTQIDLDCQNFLMVFFSYQGEASLEESMSFAEELLKKYADAKAVKTTVV</sequence>
<dbReference type="EMBL" id="SHKN01000001">
    <property type="protein sequence ID" value="RZT95669.1"/>
    <property type="molecule type" value="Genomic_DNA"/>
</dbReference>
<keyword evidence="3" id="KW-1185">Reference proteome</keyword>
<dbReference type="Proteomes" id="UP000293562">
    <property type="component" value="Unassembled WGS sequence"/>
</dbReference>
<dbReference type="InterPro" id="IPR005146">
    <property type="entry name" value="B3/B4_tRNA-bd"/>
</dbReference>
<dbReference type="GO" id="GO:0004826">
    <property type="term" value="F:phenylalanine-tRNA ligase activity"/>
    <property type="evidence" value="ECO:0007669"/>
    <property type="project" value="InterPro"/>
</dbReference>
<gene>
    <name evidence="2" type="ORF">EV201_0293</name>
</gene>
<evidence type="ECO:0000259" key="1">
    <source>
        <dbReference type="SMART" id="SM00873"/>
    </source>
</evidence>
<dbReference type="SMART" id="SM00873">
    <property type="entry name" value="B3_4"/>
    <property type="match status" value="1"/>
</dbReference>
<name>A0A4Q7VHV1_9BACT</name>
<dbReference type="SUPFAM" id="SSF56037">
    <property type="entry name" value="PheT/TilS domain"/>
    <property type="match status" value="1"/>
</dbReference>
<accession>A0A4Q7VHV1</accession>
<proteinExistence type="predicted"/>
<comment type="caution">
    <text evidence="2">The sequence shown here is derived from an EMBL/GenBank/DDBJ whole genome shotgun (WGS) entry which is preliminary data.</text>
</comment>
<dbReference type="Pfam" id="PF03483">
    <property type="entry name" value="B3_4"/>
    <property type="match status" value="1"/>
</dbReference>
<dbReference type="PANTHER" id="PTHR39209:SF2">
    <property type="entry name" value="CYTOPLASMIC PROTEIN"/>
    <property type="match status" value="1"/>
</dbReference>
<evidence type="ECO:0000313" key="2">
    <source>
        <dbReference type="EMBL" id="RZT95669.1"/>
    </source>
</evidence>
<protein>
    <submittedName>
        <fullName evidence="2">DNA/RNA-binding domain of Phe-tRNA-synthetase-like protein</fullName>
    </submittedName>
</protein>
<dbReference type="PANTHER" id="PTHR39209">
    <property type="match status" value="1"/>
</dbReference>
<evidence type="ECO:0000313" key="3">
    <source>
        <dbReference type="Proteomes" id="UP000293562"/>
    </source>
</evidence>
<reference evidence="2 3" key="1">
    <citation type="submission" date="2019-02" db="EMBL/GenBank/DDBJ databases">
        <title>Genomic Encyclopedia of Type Strains, Phase IV (KMG-IV): sequencing the most valuable type-strain genomes for metagenomic binning, comparative biology and taxonomic classification.</title>
        <authorList>
            <person name="Goeker M."/>
        </authorList>
    </citation>
    <scope>NUCLEOTIDE SEQUENCE [LARGE SCALE GENOMIC DNA]</scope>
    <source>
        <strain evidence="2 3">DSM 28825</strain>
    </source>
</reference>
<feature type="domain" description="B3/B4 tRNA-binding" evidence="1">
    <location>
        <begin position="70"/>
        <end position="215"/>
    </location>
</feature>
<organism evidence="2 3">
    <name type="scientific">Ancylomarina subtilis</name>
    <dbReference type="NCBI Taxonomy" id="1639035"/>
    <lineage>
        <taxon>Bacteria</taxon>
        <taxon>Pseudomonadati</taxon>
        <taxon>Bacteroidota</taxon>
        <taxon>Bacteroidia</taxon>
        <taxon>Marinilabiliales</taxon>
        <taxon>Marinifilaceae</taxon>
        <taxon>Ancylomarina</taxon>
    </lineage>
</organism>